<keyword evidence="2 8" id="KW-0645">Protease</keyword>
<dbReference type="AlphaFoldDB" id="A0A0X2NJ01"/>
<dbReference type="Proteomes" id="UP000182498">
    <property type="component" value="Unassembled WGS sequence"/>
</dbReference>
<name>A0A0X2NJ01_9CORY</name>
<evidence type="ECO:0000256" key="3">
    <source>
        <dbReference type="ARBA" id="ARBA00022763"/>
    </source>
</evidence>
<evidence type="ECO:0000313" key="9">
    <source>
        <dbReference type="EMBL" id="CUU64748.1"/>
    </source>
</evidence>
<keyword evidence="4 8" id="KW-0378">Hydrolase</keyword>
<reference evidence="10 12" key="3">
    <citation type="submission" date="2019-06" db="EMBL/GenBank/DDBJ databases">
        <title>Whole genome shotgun sequence of Corynebacterium variabile NBRC 15286.</title>
        <authorList>
            <person name="Hosoyama A."/>
            <person name="Uohara A."/>
            <person name="Ohji S."/>
            <person name="Ichikawa N."/>
        </authorList>
    </citation>
    <scope>NUCLEOTIDE SEQUENCE [LARGE SCALE GENOMIC DNA]</scope>
    <source>
        <strain evidence="10 12">NBRC 15286</strain>
    </source>
</reference>
<dbReference type="SUPFAM" id="SSF143081">
    <property type="entry name" value="BB1717-like"/>
    <property type="match status" value="1"/>
</dbReference>
<evidence type="ECO:0000256" key="5">
    <source>
        <dbReference type="ARBA" id="ARBA00023124"/>
    </source>
</evidence>
<sequence length="227" mass="24482">MCGRYILFTATETLLTGLSDRLGEQVTALPGDWLRPSWNIAPTHRIAVVRRFEGRLVLGPAAWGFPAPWKPGTVLFNARGETAFDKASFRDAEPALVLMDGWYEWNADSGTKTPYLVTGDGPLIVAGLVKGDGEGELRATVVTTASADPVEWLHDRMPRVLSDDEAQAWLDGGEGGEVLREAASRVPGEAVRQVLTTRAVDRRVGNVAVNGPELIGGTGELRDTMGE</sequence>
<dbReference type="GO" id="GO:0016829">
    <property type="term" value="F:lyase activity"/>
    <property type="evidence" value="ECO:0007669"/>
    <property type="project" value="UniProtKB-KW"/>
</dbReference>
<keyword evidence="3" id="KW-0227">DNA damage</keyword>
<dbReference type="EMBL" id="BJNT01000003">
    <property type="protein sequence ID" value="GEC85031.1"/>
    <property type="molecule type" value="Genomic_DNA"/>
</dbReference>
<dbReference type="EMBL" id="FAUH01000001">
    <property type="protein sequence ID" value="CUU64748.1"/>
    <property type="molecule type" value="Genomic_DNA"/>
</dbReference>
<dbReference type="Gene3D" id="3.90.1680.10">
    <property type="entry name" value="SOS response associated peptidase-like"/>
    <property type="match status" value="1"/>
</dbReference>
<gene>
    <name evidence="10" type="ORF">CVA01_03450</name>
    <name evidence="9" type="ORF">CVAR292_00052</name>
</gene>
<dbReference type="OrthoDB" id="9782620at2"/>
<dbReference type="EC" id="3.4.-.-" evidence="8"/>
<dbReference type="Proteomes" id="UP000319986">
    <property type="component" value="Unassembled WGS sequence"/>
</dbReference>
<evidence type="ECO:0000313" key="11">
    <source>
        <dbReference type="Proteomes" id="UP000182498"/>
    </source>
</evidence>
<dbReference type="GeneID" id="82886508"/>
<keyword evidence="7" id="KW-0456">Lyase</keyword>
<reference evidence="9" key="1">
    <citation type="submission" date="2015-11" db="EMBL/GenBank/DDBJ databases">
        <authorList>
            <person name="Zhang Y."/>
            <person name="Guo Z."/>
        </authorList>
    </citation>
    <scope>NUCLEOTIDE SEQUENCE [LARGE SCALE GENOMIC DNA]</scope>
    <source>
        <strain evidence="9">Mu292</strain>
    </source>
</reference>
<dbReference type="PANTHER" id="PTHR13604">
    <property type="entry name" value="DC12-RELATED"/>
    <property type="match status" value="1"/>
</dbReference>
<proteinExistence type="inferred from homology"/>
<dbReference type="GO" id="GO:0003697">
    <property type="term" value="F:single-stranded DNA binding"/>
    <property type="evidence" value="ECO:0007669"/>
    <property type="project" value="InterPro"/>
</dbReference>
<keyword evidence="5" id="KW-0190">Covalent protein-DNA linkage</keyword>
<dbReference type="InterPro" id="IPR036590">
    <property type="entry name" value="SRAP-like"/>
</dbReference>
<evidence type="ECO:0000313" key="12">
    <source>
        <dbReference type="Proteomes" id="UP000319986"/>
    </source>
</evidence>
<protein>
    <recommendedName>
        <fullName evidence="8">Abasic site processing protein</fullName>
        <ecNumber evidence="8">3.4.-.-</ecNumber>
    </recommendedName>
</protein>
<organism evidence="9 11">
    <name type="scientific">Corynebacterium variabile</name>
    <dbReference type="NCBI Taxonomy" id="1727"/>
    <lineage>
        <taxon>Bacteria</taxon>
        <taxon>Bacillati</taxon>
        <taxon>Actinomycetota</taxon>
        <taxon>Actinomycetes</taxon>
        <taxon>Mycobacteriales</taxon>
        <taxon>Corynebacteriaceae</taxon>
        <taxon>Corynebacterium</taxon>
    </lineage>
</organism>
<accession>A0A0X2NJ01</accession>
<keyword evidence="11" id="KW-1185">Reference proteome</keyword>
<dbReference type="RefSeq" id="WP_041630126.1">
    <property type="nucleotide sequence ID" value="NZ_BJNT01000003.1"/>
</dbReference>
<reference evidence="11" key="2">
    <citation type="submission" date="2015-11" db="EMBL/GenBank/DDBJ databases">
        <authorList>
            <person name="Dugat-Bony E."/>
        </authorList>
    </citation>
    <scope>NUCLEOTIDE SEQUENCE [LARGE SCALE GENOMIC DNA]</scope>
    <source>
        <strain evidence="11">Mu292</strain>
    </source>
</reference>
<evidence type="ECO:0000256" key="6">
    <source>
        <dbReference type="ARBA" id="ARBA00023125"/>
    </source>
</evidence>
<evidence type="ECO:0000256" key="4">
    <source>
        <dbReference type="ARBA" id="ARBA00022801"/>
    </source>
</evidence>
<evidence type="ECO:0000256" key="8">
    <source>
        <dbReference type="RuleBase" id="RU364100"/>
    </source>
</evidence>
<dbReference type="GO" id="GO:0008233">
    <property type="term" value="F:peptidase activity"/>
    <property type="evidence" value="ECO:0007669"/>
    <property type="project" value="UniProtKB-KW"/>
</dbReference>
<evidence type="ECO:0000256" key="1">
    <source>
        <dbReference type="ARBA" id="ARBA00008136"/>
    </source>
</evidence>
<evidence type="ECO:0000256" key="2">
    <source>
        <dbReference type="ARBA" id="ARBA00022670"/>
    </source>
</evidence>
<keyword evidence="6" id="KW-0238">DNA-binding</keyword>
<dbReference type="InterPro" id="IPR003738">
    <property type="entry name" value="SRAP"/>
</dbReference>
<evidence type="ECO:0000256" key="7">
    <source>
        <dbReference type="ARBA" id="ARBA00023239"/>
    </source>
</evidence>
<evidence type="ECO:0000313" key="10">
    <source>
        <dbReference type="EMBL" id="GEC85031.1"/>
    </source>
</evidence>
<dbReference type="Pfam" id="PF02586">
    <property type="entry name" value="SRAP"/>
    <property type="match status" value="1"/>
</dbReference>
<comment type="similarity">
    <text evidence="1 8">Belongs to the SOS response-associated peptidase family.</text>
</comment>
<dbReference type="GO" id="GO:0106300">
    <property type="term" value="P:protein-DNA covalent cross-linking repair"/>
    <property type="evidence" value="ECO:0007669"/>
    <property type="project" value="InterPro"/>
</dbReference>
<dbReference type="PANTHER" id="PTHR13604:SF0">
    <property type="entry name" value="ABASIC SITE PROCESSING PROTEIN HMCES"/>
    <property type="match status" value="1"/>
</dbReference>
<dbReference type="GO" id="GO:0006508">
    <property type="term" value="P:proteolysis"/>
    <property type="evidence" value="ECO:0007669"/>
    <property type="project" value="UniProtKB-KW"/>
</dbReference>